<sequence>MGGRFRDDWMGITAAGFAAMAEGRLDDAAKQWQQAAREVGREGASDPLGAASYNNAGVAHLLASDAHRAQEKFCEAERLWGKSRAQIESAEIPIAGRSSVFHLRLAMEHHEAFAALRRRKHTLICAAACAITKFNARLAHSVADGTLGNAKADQSLIPTLSAAFGPSCVEIMILRDALADGDSSPTTATFAAYRAKGARLAEPSTHTYVDSDRICADLDCAAQLTALMHPGLLSAPSNAAGATDKGRR</sequence>
<comment type="caution">
    <text evidence="1">The sequence shown here is derived from an EMBL/GenBank/DDBJ whole genome shotgun (WGS) entry which is preliminary data.</text>
</comment>
<dbReference type="Proteomes" id="UP000440694">
    <property type="component" value="Unassembled WGS sequence"/>
</dbReference>
<protein>
    <recommendedName>
        <fullName evidence="3">Tetratricopeptide repeat-containing protein</fullName>
    </recommendedName>
</protein>
<accession>A0A6I3KNU6</accession>
<dbReference type="RefSeq" id="WP_154738823.1">
    <property type="nucleotide sequence ID" value="NZ_WMBQ01000001.1"/>
</dbReference>
<name>A0A6I3KNU6_9HYPH</name>
<reference evidence="1 2" key="1">
    <citation type="submission" date="2019-11" db="EMBL/GenBank/DDBJ databases">
        <title>Identification of a novel strain.</title>
        <authorList>
            <person name="Xu Q."/>
            <person name="Wang G."/>
        </authorList>
    </citation>
    <scope>NUCLEOTIDE SEQUENCE [LARGE SCALE GENOMIC DNA]</scope>
    <source>
        <strain evidence="2">xq</strain>
    </source>
</reference>
<proteinExistence type="predicted"/>
<gene>
    <name evidence="1" type="ORF">GIW81_08595</name>
</gene>
<evidence type="ECO:0000313" key="1">
    <source>
        <dbReference type="EMBL" id="MTD94391.1"/>
    </source>
</evidence>
<dbReference type="AlphaFoldDB" id="A0A6I3KNU6"/>
<organism evidence="1 2">
    <name type="scientific">Hyphomicrobium album</name>
    <dbReference type="NCBI Taxonomy" id="2665159"/>
    <lineage>
        <taxon>Bacteria</taxon>
        <taxon>Pseudomonadati</taxon>
        <taxon>Pseudomonadota</taxon>
        <taxon>Alphaproteobacteria</taxon>
        <taxon>Hyphomicrobiales</taxon>
        <taxon>Hyphomicrobiaceae</taxon>
        <taxon>Hyphomicrobium</taxon>
    </lineage>
</organism>
<evidence type="ECO:0000313" key="2">
    <source>
        <dbReference type="Proteomes" id="UP000440694"/>
    </source>
</evidence>
<keyword evidence="2" id="KW-1185">Reference proteome</keyword>
<evidence type="ECO:0008006" key="3">
    <source>
        <dbReference type="Google" id="ProtNLM"/>
    </source>
</evidence>
<dbReference type="EMBL" id="WMBQ01000001">
    <property type="protein sequence ID" value="MTD94391.1"/>
    <property type="molecule type" value="Genomic_DNA"/>
</dbReference>